<gene>
    <name evidence="9" type="ORF">AALO_G00131800</name>
</gene>
<proteinExistence type="predicted"/>
<keyword evidence="5" id="KW-0221">Differentiation</keyword>
<comment type="caution">
    <text evidence="7">Lacks conserved residue(s) required for the propagation of feature annotation.</text>
</comment>
<dbReference type="PRINTS" id="PR00010">
    <property type="entry name" value="EGFBLOOD"/>
</dbReference>
<evidence type="ECO:0000256" key="2">
    <source>
        <dbReference type="ARBA" id="ARBA00022536"/>
    </source>
</evidence>
<dbReference type="FunFam" id="2.10.25.10:FF:000125">
    <property type="entry name" value="Neurogenic locus notch protein-like"/>
    <property type="match status" value="1"/>
</dbReference>
<reference evidence="9" key="1">
    <citation type="submission" date="2020-10" db="EMBL/GenBank/DDBJ databases">
        <title>Chromosome-scale genome assembly of the Allis shad, Alosa alosa.</title>
        <authorList>
            <person name="Margot Z."/>
            <person name="Christophe K."/>
            <person name="Cabau C."/>
            <person name="Louis A."/>
            <person name="Berthelot C."/>
            <person name="Parey E."/>
            <person name="Roest Crollius H."/>
            <person name="Montfort J."/>
            <person name="Robinson-Rechavi M."/>
            <person name="Bucao C."/>
            <person name="Bouchez O."/>
            <person name="Gislard M."/>
            <person name="Lluch J."/>
            <person name="Milhes M."/>
            <person name="Lampietro C."/>
            <person name="Lopez Roques C."/>
            <person name="Donnadieu C."/>
            <person name="Braasch I."/>
            <person name="Desvignes T."/>
            <person name="Postlethwait J."/>
            <person name="Bobe J."/>
            <person name="Guiguen Y."/>
        </authorList>
    </citation>
    <scope>NUCLEOTIDE SEQUENCE</scope>
    <source>
        <strain evidence="9">M-15738</strain>
        <tissue evidence="9">Blood</tissue>
    </source>
</reference>
<dbReference type="PROSITE" id="PS01187">
    <property type="entry name" value="EGF_CA"/>
    <property type="match status" value="1"/>
</dbReference>
<protein>
    <recommendedName>
        <fullName evidence="8">EGF-like domain-containing protein</fullName>
    </recommendedName>
</protein>
<evidence type="ECO:0000313" key="9">
    <source>
        <dbReference type="EMBL" id="KAG5276420.1"/>
    </source>
</evidence>
<keyword evidence="4" id="KW-0677">Repeat</keyword>
<dbReference type="InterPro" id="IPR018097">
    <property type="entry name" value="EGF_Ca-bd_CS"/>
</dbReference>
<evidence type="ECO:0000259" key="8">
    <source>
        <dbReference type="PROSITE" id="PS50026"/>
    </source>
</evidence>
<dbReference type="PROSITE" id="PS50026">
    <property type="entry name" value="EGF_3"/>
    <property type="match status" value="2"/>
</dbReference>
<keyword evidence="3" id="KW-0732">Signal</keyword>
<comment type="caution">
    <text evidence="9">The sequence shown here is derived from an EMBL/GenBank/DDBJ whole genome shotgun (WGS) entry which is preliminary data.</text>
</comment>
<evidence type="ECO:0000256" key="1">
    <source>
        <dbReference type="ARBA" id="ARBA00022473"/>
    </source>
</evidence>
<dbReference type="GO" id="GO:0007219">
    <property type="term" value="P:Notch signaling pathway"/>
    <property type="evidence" value="ECO:0007669"/>
    <property type="project" value="TreeGrafter"/>
</dbReference>
<evidence type="ECO:0000256" key="7">
    <source>
        <dbReference type="PROSITE-ProRule" id="PRU00076"/>
    </source>
</evidence>
<dbReference type="Gene3D" id="2.10.25.10">
    <property type="entry name" value="Laminin"/>
    <property type="match status" value="2"/>
</dbReference>
<dbReference type="InterPro" id="IPR049883">
    <property type="entry name" value="NOTCH1_EGF-like"/>
</dbReference>
<feature type="domain" description="EGF-like" evidence="8">
    <location>
        <begin position="63"/>
        <end position="101"/>
    </location>
</feature>
<keyword evidence="2 7" id="KW-0245">EGF-like domain</keyword>
<dbReference type="PANTHER" id="PTHR12916">
    <property type="entry name" value="CYTOCHROME C OXIDASE POLYPEPTIDE VIC-2"/>
    <property type="match status" value="1"/>
</dbReference>
<dbReference type="InterPro" id="IPR000742">
    <property type="entry name" value="EGF"/>
</dbReference>
<dbReference type="PROSITE" id="PS00022">
    <property type="entry name" value="EGF_1"/>
    <property type="match status" value="1"/>
</dbReference>
<evidence type="ECO:0000313" key="10">
    <source>
        <dbReference type="Proteomes" id="UP000823561"/>
    </source>
</evidence>
<dbReference type="GO" id="GO:0030154">
    <property type="term" value="P:cell differentiation"/>
    <property type="evidence" value="ECO:0007669"/>
    <property type="project" value="UniProtKB-KW"/>
</dbReference>
<evidence type="ECO:0000256" key="3">
    <source>
        <dbReference type="ARBA" id="ARBA00022729"/>
    </source>
</evidence>
<dbReference type="FunFam" id="2.10.25.10:FF:000080">
    <property type="entry name" value="Neurogenic locus notch 1"/>
    <property type="match status" value="1"/>
</dbReference>
<evidence type="ECO:0000256" key="5">
    <source>
        <dbReference type="ARBA" id="ARBA00022782"/>
    </source>
</evidence>
<dbReference type="SUPFAM" id="SSF57196">
    <property type="entry name" value="EGF/Laminin"/>
    <property type="match status" value="2"/>
</dbReference>
<evidence type="ECO:0000256" key="4">
    <source>
        <dbReference type="ARBA" id="ARBA00022737"/>
    </source>
</evidence>
<dbReference type="Proteomes" id="UP000823561">
    <property type="component" value="Chromosome 9"/>
</dbReference>
<feature type="domain" description="EGF-like" evidence="8">
    <location>
        <begin position="25"/>
        <end position="61"/>
    </location>
</feature>
<dbReference type="InterPro" id="IPR001881">
    <property type="entry name" value="EGF-like_Ca-bd_dom"/>
</dbReference>
<dbReference type="SMART" id="SM00179">
    <property type="entry name" value="EGF_CA"/>
    <property type="match status" value="2"/>
</dbReference>
<feature type="disulfide bond" evidence="7">
    <location>
        <begin position="51"/>
        <end position="60"/>
    </location>
</feature>
<dbReference type="CDD" id="cd00054">
    <property type="entry name" value="EGF_CA"/>
    <property type="match status" value="2"/>
</dbReference>
<dbReference type="EMBL" id="JADWDJ010000009">
    <property type="protein sequence ID" value="KAG5276420.1"/>
    <property type="molecule type" value="Genomic_DNA"/>
</dbReference>
<sequence>MTVTYPLSAVHSHSRRIHGPNCEINIDDCPSYDCQNGGTCMDGVNTYNCQCPPDWTGLYCTDDVDECHLQPNTCQHGGTCYNTLGSYNCVCVNGWSFDHIIRDYEACCVT</sequence>
<dbReference type="Pfam" id="PF00008">
    <property type="entry name" value="EGF"/>
    <property type="match status" value="1"/>
</dbReference>
<dbReference type="Pfam" id="PF07645">
    <property type="entry name" value="EGF_CA"/>
    <property type="match status" value="1"/>
</dbReference>
<dbReference type="InterPro" id="IPR000152">
    <property type="entry name" value="EGF-type_Asp/Asn_hydroxyl_site"/>
</dbReference>
<accession>A0AAV6GNE4</accession>
<evidence type="ECO:0000256" key="6">
    <source>
        <dbReference type="ARBA" id="ARBA00023157"/>
    </source>
</evidence>
<keyword evidence="1" id="KW-0217">Developmental protein</keyword>
<dbReference type="AlphaFoldDB" id="A0AAV6GNE4"/>
<dbReference type="SMART" id="SM00181">
    <property type="entry name" value="EGF"/>
    <property type="match status" value="2"/>
</dbReference>
<dbReference type="GO" id="GO:0005509">
    <property type="term" value="F:calcium ion binding"/>
    <property type="evidence" value="ECO:0007669"/>
    <property type="project" value="InterPro"/>
</dbReference>
<keyword evidence="10" id="KW-1185">Reference proteome</keyword>
<keyword evidence="6 7" id="KW-1015">Disulfide bond</keyword>
<name>A0AAV6GNE4_9TELE</name>
<dbReference type="GO" id="GO:0005112">
    <property type="term" value="F:Notch binding"/>
    <property type="evidence" value="ECO:0007669"/>
    <property type="project" value="TreeGrafter"/>
</dbReference>
<dbReference type="PROSITE" id="PS00010">
    <property type="entry name" value="ASX_HYDROXYL"/>
    <property type="match status" value="2"/>
</dbReference>
<dbReference type="PANTHER" id="PTHR12916:SF4">
    <property type="entry name" value="UNINFLATABLE, ISOFORM C"/>
    <property type="match status" value="1"/>
</dbReference>
<organism evidence="9 10">
    <name type="scientific">Alosa alosa</name>
    <name type="common">allis shad</name>
    <dbReference type="NCBI Taxonomy" id="278164"/>
    <lineage>
        <taxon>Eukaryota</taxon>
        <taxon>Metazoa</taxon>
        <taxon>Chordata</taxon>
        <taxon>Craniata</taxon>
        <taxon>Vertebrata</taxon>
        <taxon>Euteleostomi</taxon>
        <taxon>Actinopterygii</taxon>
        <taxon>Neopterygii</taxon>
        <taxon>Teleostei</taxon>
        <taxon>Clupei</taxon>
        <taxon>Clupeiformes</taxon>
        <taxon>Clupeoidei</taxon>
        <taxon>Clupeidae</taxon>
        <taxon>Alosa</taxon>
    </lineage>
</organism>